<keyword evidence="3" id="KW-1185">Reference proteome</keyword>
<gene>
    <name evidence="2" type="ORF">EDD60_13814</name>
</gene>
<dbReference type="AlphaFoldDB" id="A0A4R3YFS2"/>
<evidence type="ECO:0000259" key="1">
    <source>
        <dbReference type="Pfam" id="PF16242"/>
    </source>
</evidence>
<dbReference type="RefSeq" id="WP_066444253.1">
    <property type="nucleotide sequence ID" value="NZ_CAUWFI010000032.1"/>
</dbReference>
<accession>A0A4R3YFS2</accession>
<organism evidence="2 3">
    <name type="scientific">Longibaculum muris</name>
    <dbReference type="NCBI Taxonomy" id="1796628"/>
    <lineage>
        <taxon>Bacteria</taxon>
        <taxon>Bacillati</taxon>
        <taxon>Bacillota</taxon>
        <taxon>Erysipelotrichia</taxon>
        <taxon>Erysipelotrichales</taxon>
        <taxon>Coprobacillaceae</taxon>
        <taxon>Longibaculum</taxon>
    </lineage>
</organism>
<dbReference type="InterPro" id="IPR052917">
    <property type="entry name" value="Stress-Dev_Protein"/>
</dbReference>
<feature type="domain" description="General stress protein FMN-binding split barrel" evidence="1">
    <location>
        <begin position="44"/>
        <end position="131"/>
    </location>
</feature>
<protein>
    <submittedName>
        <fullName evidence="2">General stress protein 26</fullName>
    </submittedName>
</protein>
<dbReference type="SUPFAM" id="SSF50475">
    <property type="entry name" value="FMN-binding split barrel"/>
    <property type="match status" value="1"/>
</dbReference>
<reference evidence="2 3" key="1">
    <citation type="submission" date="2019-03" db="EMBL/GenBank/DDBJ databases">
        <title>Genomic Encyclopedia of Type Strains, Phase IV (KMG-IV): sequencing the most valuable type-strain genomes for metagenomic binning, comparative biology and taxonomic classification.</title>
        <authorList>
            <person name="Goeker M."/>
        </authorList>
    </citation>
    <scope>NUCLEOTIDE SEQUENCE [LARGE SCALE GENOMIC DNA]</scope>
    <source>
        <strain evidence="2 3">DSM 29487</strain>
    </source>
</reference>
<evidence type="ECO:0000313" key="2">
    <source>
        <dbReference type="EMBL" id="TCV90980.1"/>
    </source>
</evidence>
<evidence type="ECO:0000313" key="3">
    <source>
        <dbReference type="Proteomes" id="UP000295515"/>
    </source>
</evidence>
<proteinExistence type="predicted"/>
<dbReference type="PANTHER" id="PTHR34818">
    <property type="entry name" value="PROTEIN BLI-3"/>
    <property type="match status" value="1"/>
</dbReference>
<dbReference type="EMBL" id="SMCQ01000038">
    <property type="protein sequence ID" value="TCV90980.1"/>
    <property type="molecule type" value="Genomic_DNA"/>
</dbReference>
<dbReference type="InterPro" id="IPR012349">
    <property type="entry name" value="Split_barrel_FMN-bd"/>
</dbReference>
<dbReference type="PANTHER" id="PTHR34818:SF1">
    <property type="entry name" value="PROTEIN BLI-3"/>
    <property type="match status" value="1"/>
</dbReference>
<dbReference type="InterPro" id="IPR038725">
    <property type="entry name" value="YdaG_split_barrel_FMN-bd"/>
</dbReference>
<comment type="caution">
    <text evidence="2">The sequence shown here is derived from an EMBL/GenBank/DDBJ whole genome shotgun (WGS) entry which is preliminary data.</text>
</comment>
<dbReference type="Pfam" id="PF16242">
    <property type="entry name" value="Pyrid_ox_like"/>
    <property type="match status" value="1"/>
</dbReference>
<dbReference type="GeneID" id="98916867"/>
<sequence length="139" mass="16251">MRNPEETIGKLIDKATVTIISYCDDEGYPISKAMLNPRERIGIKEFYLTTNTSSDKVKYFKKNPKATLYFVDKRFFRGASLIGEVEVLEDAKSKERIWQEGDTMYYPEGVTDPDYCVLHFIAKRGRYYSNFKNVNFEIE</sequence>
<name>A0A4R3YFS2_9FIRM</name>
<dbReference type="Proteomes" id="UP000295515">
    <property type="component" value="Unassembled WGS sequence"/>
</dbReference>
<dbReference type="Gene3D" id="2.30.110.10">
    <property type="entry name" value="Electron Transport, Fmn-binding Protein, Chain A"/>
    <property type="match status" value="1"/>
</dbReference>